<dbReference type="AlphaFoldDB" id="X0TYT7"/>
<dbReference type="EMBL" id="BARS01010955">
    <property type="protein sequence ID" value="GAF98743.1"/>
    <property type="molecule type" value="Genomic_DNA"/>
</dbReference>
<name>X0TYT7_9ZZZZ</name>
<protein>
    <recommendedName>
        <fullName evidence="2">Photosynthesis system II assembly factor Ycf48/Hcf136-like domain-containing protein</fullName>
    </recommendedName>
</protein>
<gene>
    <name evidence="1" type="ORF">S01H1_20116</name>
</gene>
<feature type="non-terminal residue" evidence="1">
    <location>
        <position position="1"/>
    </location>
</feature>
<dbReference type="Gene3D" id="2.130.10.10">
    <property type="entry name" value="YVTN repeat-like/Quinoprotein amine dehydrogenase"/>
    <property type="match status" value="2"/>
</dbReference>
<evidence type="ECO:0008006" key="2">
    <source>
        <dbReference type="Google" id="ProtNLM"/>
    </source>
</evidence>
<feature type="non-terminal residue" evidence="1">
    <location>
        <position position="289"/>
    </location>
</feature>
<sequence length="289" mass="30033">QNLMVGCDNIGAAAPHILRSVDFGDTWIQTGNDPHAASEIAIAGCSFPIDKDTMRSVSVRGIGVTPADNLELAYSDDAGVTAWTNVDVGATVGEAVTSGQGIFTLGQEATWICTDDGRVYFSDDGCLNWTDQSSALAASAAGALNSIHFFDANVGVAGGVGPVVIFTVDGGENWQAMVQDPGGVPQSVRMTGPSSLDVISGDTGGDVDRTRDRGATVWVEQYGAFADIQSLDIAPGANTVYFLADNNAGASDFIWQTADGGLTWQQYTTPTNTGLNQVLVLSPTLVFAV</sequence>
<comment type="caution">
    <text evidence="1">The sequence shown here is derived from an EMBL/GenBank/DDBJ whole genome shotgun (WGS) entry which is preliminary data.</text>
</comment>
<reference evidence="1" key="1">
    <citation type="journal article" date="2014" name="Front. Microbiol.">
        <title>High frequency of phylogenetically diverse reductive dehalogenase-homologous genes in deep subseafloor sedimentary metagenomes.</title>
        <authorList>
            <person name="Kawai M."/>
            <person name="Futagami T."/>
            <person name="Toyoda A."/>
            <person name="Takaki Y."/>
            <person name="Nishi S."/>
            <person name="Hori S."/>
            <person name="Arai W."/>
            <person name="Tsubouchi T."/>
            <person name="Morono Y."/>
            <person name="Uchiyama I."/>
            <person name="Ito T."/>
            <person name="Fujiyama A."/>
            <person name="Inagaki F."/>
            <person name="Takami H."/>
        </authorList>
    </citation>
    <scope>NUCLEOTIDE SEQUENCE</scope>
    <source>
        <strain evidence="1">Expedition CK06-06</strain>
    </source>
</reference>
<organism evidence="1">
    <name type="scientific">marine sediment metagenome</name>
    <dbReference type="NCBI Taxonomy" id="412755"/>
    <lineage>
        <taxon>unclassified sequences</taxon>
        <taxon>metagenomes</taxon>
        <taxon>ecological metagenomes</taxon>
    </lineage>
</organism>
<dbReference type="InterPro" id="IPR015943">
    <property type="entry name" value="WD40/YVTN_repeat-like_dom_sf"/>
</dbReference>
<evidence type="ECO:0000313" key="1">
    <source>
        <dbReference type="EMBL" id="GAF98743.1"/>
    </source>
</evidence>
<dbReference type="SUPFAM" id="SSF110296">
    <property type="entry name" value="Oligoxyloglucan reducing end-specific cellobiohydrolase"/>
    <property type="match status" value="2"/>
</dbReference>
<accession>X0TYT7</accession>
<proteinExistence type="predicted"/>